<keyword evidence="7" id="KW-0808">Transferase</keyword>
<dbReference type="EMBL" id="JABEBT010000060">
    <property type="protein sequence ID" value="KAF7634308.1"/>
    <property type="molecule type" value="Genomic_DNA"/>
</dbReference>
<comment type="caution">
    <text evidence="24">The sequence shown here is derived from an EMBL/GenBank/DDBJ whole genome shotgun (WGS) entry which is preliminary data.</text>
</comment>
<dbReference type="Gene3D" id="3.30.420.10">
    <property type="entry name" value="Ribonuclease H-like superfamily/Ribonuclease H"/>
    <property type="match status" value="2"/>
</dbReference>
<comment type="catalytic activity">
    <reaction evidence="18">
        <text>L-threonyl-[protein] + UDP-N-acetyl-alpha-D-galactosamine = a 3-O-[N-acetyl-alpha-D-galactosaminyl]-L-threonyl-[protein] + UDP + H(+)</text>
        <dbReference type="Rhea" id="RHEA:52424"/>
        <dbReference type="Rhea" id="RHEA-COMP:11060"/>
        <dbReference type="Rhea" id="RHEA-COMP:11689"/>
        <dbReference type="ChEBI" id="CHEBI:15378"/>
        <dbReference type="ChEBI" id="CHEBI:30013"/>
        <dbReference type="ChEBI" id="CHEBI:58223"/>
        <dbReference type="ChEBI" id="CHEBI:67138"/>
        <dbReference type="ChEBI" id="CHEBI:87075"/>
        <dbReference type="EC" id="2.4.1.41"/>
    </reaction>
</comment>
<evidence type="ECO:0000256" key="13">
    <source>
        <dbReference type="ARBA" id="ARBA00023034"/>
    </source>
</evidence>
<evidence type="ECO:0000256" key="1">
    <source>
        <dbReference type="ARBA" id="ARBA00001936"/>
    </source>
</evidence>
<keyword evidence="16" id="KW-0325">Glycoprotein</keyword>
<dbReference type="PROSITE" id="PS50231">
    <property type="entry name" value="RICIN_B_LECTIN"/>
    <property type="match status" value="1"/>
</dbReference>
<keyword evidence="6" id="KW-0328">Glycosyltransferase</keyword>
<evidence type="ECO:0000256" key="7">
    <source>
        <dbReference type="ARBA" id="ARBA00022679"/>
    </source>
</evidence>
<dbReference type="Proteomes" id="UP000605970">
    <property type="component" value="Unassembled WGS sequence"/>
</dbReference>
<dbReference type="SMART" id="SM00950">
    <property type="entry name" value="Piwi"/>
    <property type="match status" value="1"/>
</dbReference>
<accession>A0A8S9ZMB7</accession>
<dbReference type="InterPro" id="IPR035992">
    <property type="entry name" value="Ricin_B-like_lectins"/>
</dbReference>
<evidence type="ECO:0000256" key="5">
    <source>
        <dbReference type="ARBA" id="ARBA00012644"/>
    </source>
</evidence>
<comment type="subcellular location">
    <subcellularLocation>
        <location evidence="2">Golgi apparatus membrane</location>
        <topology evidence="2">Single-pass type II membrane protein</topology>
    </subcellularLocation>
</comment>
<dbReference type="GO" id="GO:0003676">
    <property type="term" value="F:nucleic acid binding"/>
    <property type="evidence" value="ECO:0007669"/>
    <property type="project" value="InterPro"/>
</dbReference>
<dbReference type="InterPro" id="IPR045885">
    <property type="entry name" value="GalNAc-T"/>
</dbReference>
<comment type="function">
    <text evidence="20">May catalyze the initial reaction in O-linked oligosaccharide biosynthesis, the transfer of an N-acetyl-D-galactosamine residue to a serine or threonine residue on the protein receptor.</text>
</comment>
<protein>
    <recommendedName>
        <fullName evidence="21">Putative polypeptide N-acetylgalactosaminyltransferase 10</fullName>
        <ecNumber evidence="5">2.4.1.41</ecNumber>
    </recommendedName>
</protein>
<evidence type="ECO:0000313" key="25">
    <source>
        <dbReference type="Proteomes" id="UP000605970"/>
    </source>
</evidence>
<dbReference type="GO" id="GO:0046872">
    <property type="term" value="F:metal ion binding"/>
    <property type="evidence" value="ECO:0007669"/>
    <property type="project" value="UniProtKB-KW"/>
</dbReference>
<evidence type="ECO:0000259" key="23">
    <source>
        <dbReference type="PROSITE" id="PS50822"/>
    </source>
</evidence>
<keyword evidence="8 22" id="KW-0812">Transmembrane</keyword>
<evidence type="ECO:0000256" key="19">
    <source>
        <dbReference type="ARBA" id="ARBA00052209"/>
    </source>
</evidence>
<dbReference type="Gene3D" id="3.90.550.10">
    <property type="entry name" value="Spore Coat Polysaccharide Biosynthesis Protein SpsA, Chain A"/>
    <property type="match status" value="1"/>
</dbReference>
<proteinExistence type="inferred from homology"/>
<dbReference type="InterPro" id="IPR000772">
    <property type="entry name" value="Ricin_B_lectin"/>
</dbReference>
<evidence type="ECO:0000256" key="12">
    <source>
        <dbReference type="ARBA" id="ARBA00022989"/>
    </source>
</evidence>
<comment type="catalytic activity">
    <reaction evidence="19">
        <text>L-seryl-[protein] + UDP-N-acetyl-alpha-D-galactosamine = a 3-O-[N-acetyl-alpha-D-galactosaminyl]-L-seryl-[protein] + UDP + H(+)</text>
        <dbReference type="Rhea" id="RHEA:23956"/>
        <dbReference type="Rhea" id="RHEA-COMP:9863"/>
        <dbReference type="Rhea" id="RHEA-COMP:12788"/>
        <dbReference type="ChEBI" id="CHEBI:15378"/>
        <dbReference type="ChEBI" id="CHEBI:29999"/>
        <dbReference type="ChEBI" id="CHEBI:53604"/>
        <dbReference type="ChEBI" id="CHEBI:58223"/>
        <dbReference type="ChEBI" id="CHEBI:67138"/>
        <dbReference type="EC" id="2.4.1.41"/>
    </reaction>
</comment>
<evidence type="ECO:0000256" key="10">
    <source>
        <dbReference type="ARBA" id="ARBA00022734"/>
    </source>
</evidence>
<dbReference type="Pfam" id="PF00652">
    <property type="entry name" value="Ricin_B_lectin"/>
    <property type="match status" value="1"/>
</dbReference>
<evidence type="ECO:0000256" key="8">
    <source>
        <dbReference type="ARBA" id="ARBA00022692"/>
    </source>
</evidence>
<dbReference type="FunFam" id="2.80.10.50:FF:000011">
    <property type="entry name" value="Polypeptide N-acetylgalactosaminyltransferase"/>
    <property type="match status" value="1"/>
</dbReference>
<organism evidence="24 25">
    <name type="scientific">Meloidogyne graminicola</name>
    <dbReference type="NCBI Taxonomy" id="189291"/>
    <lineage>
        <taxon>Eukaryota</taxon>
        <taxon>Metazoa</taxon>
        <taxon>Ecdysozoa</taxon>
        <taxon>Nematoda</taxon>
        <taxon>Chromadorea</taxon>
        <taxon>Rhabditida</taxon>
        <taxon>Tylenchina</taxon>
        <taxon>Tylenchomorpha</taxon>
        <taxon>Tylenchoidea</taxon>
        <taxon>Meloidogynidae</taxon>
        <taxon>Meloidogyninae</taxon>
        <taxon>Meloidogyne</taxon>
    </lineage>
</organism>
<dbReference type="GO" id="GO:0006493">
    <property type="term" value="P:protein O-linked glycosylation"/>
    <property type="evidence" value="ECO:0007669"/>
    <property type="project" value="TreeGrafter"/>
</dbReference>
<keyword evidence="11" id="KW-0735">Signal-anchor</keyword>
<dbReference type="Gene3D" id="3.40.50.2300">
    <property type="match status" value="1"/>
</dbReference>
<evidence type="ECO:0000256" key="6">
    <source>
        <dbReference type="ARBA" id="ARBA00022676"/>
    </source>
</evidence>
<name>A0A8S9ZMB7_9BILA</name>
<dbReference type="CDD" id="cd23439">
    <property type="entry name" value="beta-trefoil_Ricin_GALNT10-like"/>
    <property type="match status" value="1"/>
</dbReference>
<dbReference type="InterPro" id="IPR036397">
    <property type="entry name" value="RNaseH_sf"/>
</dbReference>
<dbReference type="SUPFAM" id="SSF53098">
    <property type="entry name" value="Ribonuclease H-like"/>
    <property type="match status" value="1"/>
</dbReference>
<dbReference type="SUPFAM" id="SSF50370">
    <property type="entry name" value="Ricin B-like lectins"/>
    <property type="match status" value="1"/>
</dbReference>
<feature type="transmembrane region" description="Helical" evidence="22">
    <location>
        <begin position="920"/>
        <end position="937"/>
    </location>
</feature>
<dbReference type="InterPro" id="IPR029044">
    <property type="entry name" value="Nucleotide-diphossugar_trans"/>
</dbReference>
<dbReference type="InterPro" id="IPR036085">
    <property type="entry name" value="PAZ_dom_sf"/>
</dbReference>
<evidence type="ECO:0000256" key="2">
    <source>
        <dbReference type="ARBA" id="ARBA00004323"/>
    </source>
</evidence>
<evidence type="ECO:0000256" key="15">
    <source>
        <dbReference type="ARBA" id="ARBA00023157"/>
    </source>
</evidence>
<feature type="domain" description="Piwi" evidence="23">
    <location>
        <begin position="563"/>
        <end position="846"/>
    </location>
</feature>
<dbReference type="Pfam" id="PF00535">
    <property type="entry name" value="Glycos_transf_2"/>
    <property type="match status" value="1"/>
</dbReference>
<dbReference type="InterPro" id="IPR001173">
    <property type="entry name" value="Glyco_trans_2-like"/>
</dbReference>
<dbReference type="GO" id="GO:0030246">
    <property type="term" value="F:carbohydrate binding"/>
    <property type="evidence" value="ECO:0007669"/>
    <property type="project" value="UniProtKB-KW"/>
</dbReference>
<dbReference type="SMART" id="SM00458">
    <property type="entry name" value="RICIN"/>
    <property type="match status" value="1"/>
</dbReference>
<evidence type="ECO:0000256" key="9">
    <source>
        <dbReference type="ARBA" id="ARBA00022723"/>
    </source>
</evidence>
<evidence type="ECO:0000256" key="4">
    <source>
        <dbReference type="ARBA" id="ARBA00005680"/>
    </source>
</evidence>
<dbReference type="InterPro" id="IPR003165">
    <property type="entry name" value="Piwi"/>
</dbReference>
<evidence type="ECO:0000256" key="11">
    <source>
        <dbReference type="ARBA" id="ARBA00022968"/>
    </source>
</evidence>
<dbReference type="GO" id="GO:0004653">
    <property type="term" value="F:polypeptide N-acetylgalactosaminyltransferase activity"/>
    <property type="evidence" value="ECO:0007669"/>
    <property type="project" value="UniProtKB-EC"/>
</dbReference>
<keyword evidence="14 22" id="KW-0472">Membrane</keyword>
<dbReference type="OrthoDB" id="6159198at2759"/>
<keyword evidence="13" id="KW-0333">Golgi apparatus</keyword>
<evidence type="ECO:0000256" key="3">
    <source>
        <dbReference type="ARBA" id="ARBA00004922"/>
    </source>
</evidence>
<evidence type="ECO:0000256" key="20">
    <source>
        <dbReference type="ARBA" id="ARBA00057019"/>
    </source>
</evidence>
<comment type="similarity">
    <text evidence="4">Belongs to the glycosyltransferase 2 family. GalNAc-T subfamily.</text>
</comment>
<dbReference type="SUPFAM" id="SSF53448">
    <property type="entry name" value="Nucleotide-diphospho-sugar transferases"/>
    <property type="match status" value="1"/>
</dbReference>
<evidence type="ECO:0000313" key="24">
    <source>
        <dbReference type="EMBL" id="KAF7634308.1"/>
    </source>
</evidence>
<dbReference type="FunFam" id="3.90.550.10:FF:000029">
    <property type="entry name" value="Polypeptide N-acetylgalactosaminyltransferase"/>
    <property type="match status" value="1"/>
</dbReference>
<evidence type="ECO:0000256" key="22">
    <source>
        <dbReference type="SAM" id="Phobius"/>
    </source>
</evidence>
<sequence>MPDLSQVVSSIRATANIPPPASQFVKQIDGIANVYTFDVKPGVVMVYRYDVELSDKVKGKSLTKGAGDDGKRGLLRDICFELVKDVFENTQGFGSNGKVLFVYDNRKILFTNCRVPPLTCEIKPERMSEFCRKFLYNATITFELQPCKGSSHELNLNDIPSALCPAPNIQADHSLRTFFEMLTSQPFINERSHRIVGPGRIFEVAEAKRLNEAITTHNGVAKGVRIIVNGDVKPCPALIADVKTCAFFVDGNLGQIARAMIQSAMNRRQNPLRPNDRKAMDAFWMDFGHLYKGISAYLTYAPSRVIVIDSITARLVSEISFEVNGRNVPMIQYFAEKKNVKIDGNMPAVRQHVDRDALYPLQCLQILPFQRVSLDKMQMTEDMARISSDLLAANAVKPDVHSELIKEQMRRIGRDGECAKFMFHFGVKLRGDQNNVQIGLRKLPIISFGNTQANPNENEKGSFDVRGPLRYLEPSDVLRSWIIAYPRRVTQDKFGKFISDIQRMASQRGMKLPQPNYENVELNALEQRFEEFSKAKIQFVMYIDERFVKSHGKLKLCERRYSVLTQHVNVEMIRKAGPASVSNVLNKMNMKLFGLNYMPIFDPVTKNKLDLSSGDILVLGIDTSRPPRATAFEKFKLSKQGMEGFTSEDPLTIGYCGNYLANPAKFVGDYVYQPCKQDVLDVDFFGERIKLIVGALKTNRKKLPSTVFIIRDGISSKWRIYWNYAVATKDGLQSLFLLLWINVIQNVSSLTPDPNRNTAPGSVIDKKFVRVDLHEFFLQSHFPLKGTSKIPQYMIPINEIRANNDELQAFILGLCNLWQIVNMPPALPSPVLQAKELAKRGSNNYLEMKRTTPQYIPRVAGERKINFVQLNERVPYGNSVLGRTHPSNKLGHKGLIIFNRLKMKNKRRLRLISRYLPRRLIYTFIYIVFIVFIVYFYKTVTVERDLTKEIGELSLQLESNIPDGVDPFLSYSRSLSKKDWLDKNFYEAEQRREGNGEVGKGFVLKKENNQTLEKVVDVIKLLKSIFGHFDALYRANGYNAYVSDHIALDRSVKDIRHPGCKTKTYIERLPSVSVILPFHDEHYSTLLRSGYSIINRSPSDVLKEIIFVDDASTKPELKEPFEHHWKAKMLDHIVKIVRTSKREGLIRARAIGARSAKASNYCLLDAHSEVNYNWLPPLIEPIALNYRTVVCPFVDVIDCDTYEYRAQDEGARGSFDWEFNYKRLPLTDEDLKNPTEPFKSPVMAGGYFAISTKWFWELGGYDEGLDIWGGEQYELSFKIWQCHGQLLDAPCSRVGHIYRCKYIPFPNPGVGDFISRNYRRVAEVWMDEYKKHLYKRRPALETADEGDLTKQKAVRERLRCKSFDWFMKEIAFDQDHFYPAIEPPDGANGELKNLAAKKCVDTGYEGSGSKLVLAKCKSEDSSVQGEQDFRFSFWEDIRPKGRTMCFDVSQNQAKAPVTLFACHGMKGNQHFKYQTKTKQLIHVLTSLCLDCDSNKDEIFMNPCNSNSESQKWEWGNVFEKVLAEWELKNEKKELKKNENKVINK</sequence>
<dbReference type="Pfam" id="PF02171">
    <property type="entry name" value="Piwi"/>
    <property type="match status" value="1"/>
</dbReference>
<dbReference type="PANTHER" id="PTHR11675">
    <property type="entry name" value="N-ACETYLGALACTOSAMINYLTRANSFERASE"/>
    <property type="match status" value="1"/>
</dbReference>
<dbReference type="EC" id="2.4.1.41" evidence="5"/>
<dbReference type="Gene3D" id="2.170.260.10">
    <property type="entry name" value="paz domain"/>
    <property type="match status" value="1"/>
</dbReference>
<dbReference type="SUPFAM" id="SSF101690">
    <property type="entry name" value="PAZ domain"/>
    <property type="match status" value="1"/>
</dbReference>
<evidence type="ECO:0000256" key="16">
    <source>
        <dbReference type="ARBA" id="ARBA00023180"/>
    </source>
</evidence>
<evidence type="ECO:0000256" key="18">
    <source>
        <dbReference type="ARBA" id="ARBA00050905"/>
    </source>
</evidence>
<evidence type="ECO:0000256" key="14">
    <source>
        <dbReference type="ARBA" id="ARBA00023136"/>
    </source>
</evidence>
<dbReference type="CDD" id="cd02510">
    <property type="entry name" value="pp-GalNAc-T"/>
    <property type="match status" value="1"/>
</dbReference>
<comment type="cofactor">
    <cofactor evidence="1">
        <name>Mn(2+)</name>
        <dbReference type="ChEBI" id="CHEBI:29035"/>
    </cofactor>
</comment>
<dbReference type="PANTHER" id="PTHR11675:SF134">
    <property type="entry name" value="N-ACETYLGALACTOSAMINYLTRANSFERASE 4-RELATED"/>
    <property type="match status" value="1"/>
</dbReference>
<evidence type="ECO:0000256" key="21">
    <source>
        <dbReference type="ARBA" id="ARBA00072624"/>
    </source>
</evidence>
<evidence type="ECO:0000256" key="17">
    <source>
        <dbReference type="ARBA" id="ARBA00023211"/>
    </source>
</evidence>
<dbReference type="PROSITE" id="PS50822">
    <property type="entry name" value="PIWI"/>
    <property type="match status" value="1"/>
</dbReference>
<keyword evidence="17" id="KW-0464">Manganese</keyword>
<keyword evidence="12 22" id="KW-1133">Transmembrane helix</keyword>
<comment type="pathway">
    <text evidence="3">Protein modification; protein glycosylation.</text>
</comment>
<keyword evidence="10" id="KW-0430">Lectin</keyword>
<reference evidence="24" key="1">
    <citation type="journal article" date="2020" name="Ecol. Evol.">
        <title>Genome structure and content of the rice root-knot nematode (Meloidogyne graminicola).</title>
        <authorList>
            <person name="Phan N.T."/>
            <person name="Danchin E.G.J."/>
            <person name="Klopp C."/>
            <person name="Perfus-Barbeoch L."/>
            <person name="Kozlowski D.K."/>
            <person name="Koutsovoulos G.D."/>
            <person name="Lopez-Roques C."/>
            <person name="Bouchez O."/>
            <person name="Zahm M."/>
            <person name="Besnard G."/>
            <person name="Bellafiore S."/>
        </authorList>
    </citation>
    <scope>NUCLEOTIDE SEQUENCE</scope>
    <source>
        <strain evidence="24">VN-18</strain>
    </source>
</reference>
<dbReference type="Gene3D" id="2.80.10.50">
    <property type="match status" value="1"/>
</dbReference>
<dbReference type="GO" id="GO:0000139">
    <property type="term" value="C:Golgi membrane"/>
    <property type="evidence" value="ECO:0007669"/>
    <property type="project" value="UniProtKB-SubCell"/>
</dbReference>
<gene>
    <name evidence="24" type="ORF">Mgra_00006274</name>
</gene>
<keyword evidence="9" id="KW-0479">Metal-binding</keyword>
<keyword evidence="15" id="KW-1015">Disulfide bond</keyword>
<dbReference type="InterPro" id="IPR012337">
    <property type="entry name" value="RNaseH-like_sf"/>
</dbReference>
<keyword evidence="25" id="KW-1185">Reference proteome</keyword>